<organism evidence="2 3">
    <name type="scientific">Corynebacterium matruchotii ATCC 33806</name>
    <dbReference type="NCBI Taxonomy" id="566549"/>
    <lineage>
        <taxon>Bacteria</taxon>
        <taxon>Bacillati</taxon>
        <taxon>Actinomycetota</taxon>
        <taxon>Actinomycetes</taxon>
        <taxon>Mycobacteriales</taxon>
        <taxon>Corynebacteriaceae</taxon>
        <taxon>Corynebacterium</taxon>
    </lineage>
</organism>
<evidence type="ECO:0000313" key="2">
    <source>
        <dbReference type="EMBL" id="EEG26070.1"/>
    </source>
</evidence>
<comment type="caution">
    <text evidence="2">The sequence shown here is derived from an EMBL/GenBank/DDBJ whole genome shotgun (WGS) entry which is preliminary data.</text>
</comment>
<keyword evidence="1" id="KW-0812">Transmembrane</keyword>
<gene>
    <name evidence="2" type="ORF">CORMATOL_02387</name>
</gene>
<protein>
    <submittedName>
        <fullName evidence="2">Uncharacterized protein</fullName>
    </submittedName>
</protein>
<evidence type="ECO:0000313" key="3">
    <source>
        <dbReference type="Proteomes" id="UP000006247"/>
    </source>
</evidence>
<dbReference type="EMBL" id="ACEB01000038">
    <property type="protein sequence ID" value="EEG26070.1"/>
    <property type="molecule type" value="Genomic_DNA"/>
</dbReference>
<reference evidence="2 3" key="1">
    <citation type="submission" date="2009-01" db="EMBL/GenBank/DDBJ databases">
        <authorList>
            <person name="Fulton L."/>
            <person name="Clifton S."/>
            <person name="Chinwalla A.T."/>
            <person name="Mitreva M."/>
            <person name="Sodergren E."/>
            <person name="Weinstock G."/>
            <person name="Clifton S."/>
            <person name="Dooling D.J."/>
            <person name="Fulton B."/>
            <person name="Minx P."/>
            <person name="Pepin K.H."/>
            <person name="Johnson M."/>
            <person name="Bhonagiri V."/>
            <person name="Nash W.E."/>
            <person name="Mardis E.R."/>
            <person name="Wilson R.K."/>
        </authorList>
    </citation>
    <scope>NUCLEOTIDE SEQUENCE [LARGE SCALE GENOMIC DNA]</scope>
    <source>
        <strain evidence="2 3">ATCC 33806</strain>
    </source>
</reference>
<proteinExistence type="predicted"/>
<dbReference type="Proteomes" id="UP000006247">
    <property type="component" value="Unassembled WGS sequence"/>
</dbReference>
<sequence length="187" mass="20670">MRHEGFRAEYGVWLRGGHINLANCAAQFLSLGFLCGWGSIWGFGAFMVPREWKPCLGNVLCCVEGFGKARGVWEGWECGRFSGFELRVFFSWGSVWRPRFPSGRKLPETGTPAKAKALFGGLEVSQAWVLVCGGCVSWVYGLAGCGILVKASLVSGRDLAAYLLSLVSIWRTLLSQGEYWFKTRVQA</sequence>
<accession>C0E5V5</accession>
<dbReference type="HOGENOM" id="CLU_1445407_0_0_11"/>
<feature type="transmembrane region" description="Helical" evidence="1">
    <location>
        <begin position="21"/>
        <end position="43"/>
    </location>
</feature>
<dbReference type="AlphaFoldDB" id="C0E5V5"/>
<name>C0E5V5_9CORY</name>
<keyword evidence="1" id="KW-1133">Transmembrane helix</keyword>
<keyword evidence="1" id="KW-0472">Membrane</keyword>
<evidence type="ECO:0000256" key="1">
    <source>
        <dbReference type="SAM" id="Phobius"/>
    </source>
</evidence>
<feature type="transmembrane region" description="Helical" evidence="1">
    <location>
        <begin position="127"/>
        <end position="149"/>
    </location>
</feature>